<dbReference type="NCBIfam" id="NF035944">
    <property type="entry name" value="PEPxxWA-CTERM"/>
    <property type="match status" value="1"/>
</dbReference>
<comment type="caution">
    <text evidence="2">The sequence shown here is derived from an EMBL/GenBank/DDBJ whole genome shotgun (WGS) entry which is preliminary data.</text>
</comment>
<dbReference type="Pfam" id="PF07589">
    <property type="entry name" value="PEP-CTERM"/>
    <property type="match status" value="1"/>
</dbReference>
<dbReference type="NCBIfam" id="TIGR02595">
    <property type="entry name" value="PEP_CTERM"/>
    <property type="match status" value="1"/>
</dbReference>
<feature type="domain" description="Ice-binding protein C-terminal" evidence="1">
    <location>
        <begin position="178"/>
        <end position="201"/>
    </location>
</feature>
<sequence>MPAYAAQVFPGDGIGGPGATIDLFSASTRGTLLAYSQTSGVALTFATTFRSAVYRNTSGTLDFYYQVERTGAGTNSSNPIQSFTAANFGGFTTFAFRDGSDFDGAGGFLAAGNPGTFTSSANRSFDGNVVGVNFGSNNLVGTENSTTYIFRTNAVSFTSGTFGVIDGSALQGPTFAPTVPEPATWAMMLGGFGLVGFATRRSRRPRRALA</sequence>
<dbReference type="Proteomes" id="UP000441389">
    <property type="component" value="Unassembled WGS sequence"/>
</dbReference>
<organism evidence="2 3">
    <name type="scientific">Sphingomonas horti</name>
    <dbReference type="NCBI Taxonomy" id="2682842"/>
    <lineage>
        <taxon>Bacteria</taxon>
        <taxon>Pseudomonadati</taxon>
        <taxon>Pseudomonadota</taxon>
        <taxon>Alphaproteobacteria</taxon>
        <taxon>Sphingomonadales</taxon>
        <taxon>Sphingomonadaceae</taxon>
        <taxon>Sphingomonas</taxon>
    </lineage>
</organism>
<gene>
    <name evidence="2" type="ORF">GON01_00380</name>
</gene>
<evidence type="ECO:0000313" key="3">
    <source>
        <dbReference type="Proteomes" id="UP000441389"/>
    </source>
</evidence>
<accession>A0A6I4IWE9</accession>
<proteinExistence type="predicted"/>
<protein>
    <submittedName>
        <fullName evidence="2">PEPxxWA-CTERM sorting domain-containing protein</fullName>
    </submittedName>
</protein>
<dbReference type="InterPro" id="IPR013424">
    <property type="entry name" value="Ice-binding_C"/>
</dbReference>
<evidence type="ECO:0000313" key="2">
    <source>
        <dbReference type="EMBL" id="MVO76396.1"/>
    </source>
</evidence>
<evidence type="ECO:0000259" key="1">
    <source>
        <dbReference type="Pfam" id="PF07589"/>
    </source>
</evidence>
<dbReference type="AlphaFoldDB" id="A0A6I4IWE9"/>
<keyword evidence="3" id="KW-1185">Reference proteome</keyword>
<dbReference type="EMBL" id="WQMS01000001">
    <property type="protein sequence ID" value="MVO76396.1"/>
    <property type="molecule type" value="Genomic_DNA"/>
</dbReference>
<reference evidence="2 3" key="1">
    <citation type="submission" date="2019-12" db="EMBL/GenBank/DDBJ databases">
        <authorList>
            <person name="Huq M.A."/>
        </authorList>
    </citation>
    <scope>NUCLEOTIDE SEQUENCE [LARGE SCALE GENOMIC DNA]</scope>
    <source>
        <strain evidence="2 3">MAH-20</strain>
    </source>
</reference>
<name>A0A6I4IWE9_9SPHN</name>